<dbReference type="STRING" id="716544.wcw_1236"/>
<evidence type="ECO:0000256" key="1">
    <source>
        <dbReference type="SAM" id="Phobius"/>
    </source>
</evidence>
<dbReference type="AlphaFoldDB" id="D6YWT2"/>
<organism evidence="2 3">
    <name type="scientific">Waddlia chondrophila (strain ATCC VR-1470 / WSU 86-1044)</name>
    <dbReference type="NCBI Taxonomy" id="716544"/>
    <lineage>
        <taxon>Bacteria</taxon>
        <taxon>Pseudomonadati</taxon>
        <taxon>Chlamydiota</taxon>
        <taxon>Chlamydiia</taxon>
        <taxon>Parachlamydiales</taxon>
        <taxon>Waddliaceae</taxon>
        <taxon>Waddlia</taxon>
    </lineage>
</organism>
<name>D6YWT2_WADCW</name>
<dbReference type="KEGG" id="wch:wcw_1236"/>
<evidence type="ECO:0000313" key="2">
    <source>
        <dbReference type="EMBL" id="ADI38593.1"/>
    </source>
</evidence>
<sequence length="184" mass="20784">MQEPTAAQLIKRLFSVIGLGVAAAIGVAVFFIYFFSPSGSYPISELLLNPQVAKELRYQVDGKTYVFSRVELLSYNEAGNTWETKQVSLDQYQKFYSLIQSDKSEVIPDDAVKNAFYQSNPAILSIVVRKEGVNTDQVFQEVQISTGGDAYRVSLREEQALPQWAYFTHADIYQKTLEAFGWDL</sequence>
<evidence type="ECO:0000313" key="3">
    <source>
        <dbReference type="Proteomes" id="UP000001505"/>
    </source>
</evidence>
<reference evidence="2 3" key="1">
    <citation type="journal article" date="2010" name="PLoS ONE">
        <title>The Waddlia genome: a window into chlamydial biology.</title>
        <authorList>
            <person name="Bertelli C."/>
            <person name="Collyn F."/>
            <person name="Croxatto A."/>
            <person name="Ruckert C."/>
            <person name="Polkinghorne A."/>
            <person name="Kebbi-Beghdadi C."/>
            <person name="Goesmann A."/>
            <person name="Vaughan L."/>
            <person name="Greub G."/>
        </authorList>
    </citation>
    <scope>NUCLEOTIDE SEQUENCE [LARGE SCALE GENOMIC DNA]</scope>
    <source>
        <strain evidence="3">ATCC VR-1470 / WSU 86-1044</strain>
    </source>
</reference>
<proteinExistence type="predicted"/>
<protein>
    <recommendedName>
        <fullName evidence="4">DUF4340 domain-containing protein</fullName>
    </recommendedName>
</protein>
<keyword evidence="3" id="KW-1185">Reference proteome</keyword>
<dbReference type="RefSeq" id="WP_013182305.1">
    <property type="nucleotide sequence ID" value="NC_014225.1"/>
</dbReference>
<gene>
    <name evidence="2" type="ordered locus">wcw_1236</name>
</gene>
<keyword evidence="1" id="KW-1133">Transmembrane helix</keyword>
<dbReference type="EMBL" id="CP001928">
    <property type="protein sequence ID" value="ADI38593.1"/>
    <property type="molecule type" value="Genomic_DNA"/>
</dbReference>
<feature type="transmembrane region" description="Helical" evidence="1">
    <location>
        <begin position="12"/>
        <end position="35"/>
    </location>
</feature>
<dbReference type="Proteomes" id="UP000001505">
    <property type="component" value="Chromosome"/>
</dbReference>
<dbReference type="eggNOG" id="ENOG5033DWK">
    <property type="taxonomic scope" value="Bacteria"/>
</dbReference>
<keyword evidence="1" id="KW-0812">Transmembrane</keyword>
<dbReference type="HOGENOM" id="CLU_1467648_0_0_0"/>
<evidence type="ECO:0008006" key="4">
    <source>
        <dbReference type="Google" id="ProtNLM"/>
    </source>
</evidence>
<accession>D6YWT2</accession>
<keyword evidence="1" id="KW-0472">Membrane</keyword>